<evidence type="ECO:0000256" key="1">
    <source>
        <dbReference type="SAM" id="MobiDB-lite"/>
    </source>
</evidence>
<dbReference type="Proteomes" id="UP000487929">
    <property type="component" value="Unassembled WGS sequence"/>
</dbReference>
<dbReference type="EMBL" id="WUTT01000001">
    <property type="protein sequence ID" value="NAW35012.1"/>
    <property type="molecule type" value="Genomic_DNA"/>
</dbReference>
<dbReference type="AlphaFoldDB" id="A0A7X5AR10"/>
<organism evidence="3 4">
    <name type="scientific">Halomonas alimentaria</name>
    <dbReference type="NCBI Taxonomy" id="147248"/>
    <lineage>
        <taxon>Bacteria</taxon>
        <taxon>Pseudomonadati</taxon>
        <taxon>Pseudomonadota</taxon>
        <taxon>Gammaproteobacteria</taxon>
        <taxon>Oceanospirillales</taxon>
        <taxon>Halomonadaceae</taxon>
        <taxon>Halomonas</taxon>
    </lineage>
</organism>
<dbReference type="InterPro" id="IPR039459">
    <property type="entry name" value="RepB-like_DNA_primase_dom"/>
</dbReference>
<accession>A0A7X5AR10</accession>
<name>A0A7X5AR10_9GAMM</name>
<feature type="domain" description="RepB-like DNA primase" evidence="2">
    <location>
        <begin position="98"/>
        <end position="199"/>
    </location>
</feature>
<evidence type="ECO:0000259" key="2">
    <source>
        <dbReference type="Pfam" id="PF16793"/>
    </source>
</evidence>
<proteinExistence type="predicted"/>
<feature type="region of interest" description="Disordered" evidence="1">
    <location>
        <begin position="1027"/>
        <end position="1109"/>
    </location>
</feature>
<dbReference type="Gene3D" id="3.30.70.1790">
    <property type="entry name" value="RepB DNA-primase, N-terminal domain"/>
    <property type="match status" value="1"/>
</dbReference>
<evidence type="ECO:0000313" key="3">
    <source>
        <dbReference type="EMBL" id="NAW35012.1"/>
    </source>
</evidence>
<comment type="caution">
    <text evidence="3">The sequence shown here is derived from an EMBL/GenBank/DDBJ whole genome shotgun (WGS) entry which is preliminary data.</text>
</comment>
<dbReference type="RefSeq" id="WP_161432247.1">
    <property type="nucleotide sequence ID" value="NZ_WUTT01000001.1"/>
</dbReference>
<dbReference type="OrthoDB" id="9067983at2"/>
<sequence>MTLDTESVNFSDAACEPSAHGQELVVDLEEAQRFLDVVQPSGSLIFLAKPEADSNRGKPYQRRGSLSSLGRRLTRLNREGHAIYWGAQEYEGKARRSENTAAFRNLVADLDAPDTTRLERLPSVLEERRLPLPTFIVESSPGKHQLVWTVPVDWSPLPGTEEYLTKALANLLSDEGADPAVAKLSQPFRLPGFFHQKREPFRSRIVGGTGRPVSPPIVVQRAASKLMFEEEVARVRARMEQGEEADGRWGLNIEAARQYLTYVDPIINGDHESWKTIVGGIQHEVGHLEGGLELMLEWCRGDLAGAWNPAFDEKENRSLWKFFSRASGVSRPTWASVAKAAKEGGANLKALAREHLPEREAEGGGSFTIESISKDQWKLVGGRHASLPDLSVVEQCGAIENGFDAIGGSSCVVWADRGAGKTSKVFAPMVEKGNAVVLLSHLISLCGETARRLGMGLYSNDPSTWGSKLVTTPHTAAISESVKGHIRDSNLILIDEFSSEAEVLFDHRGNIKNPAAMAVLALLKEVVDSGAQVVMADADITPPGGHLMEYLGITRVLRFDSVHRRKKLNLYLSGKDKNGNETRAVGEMARNAKKAYLFHDNRNDVEAWGERGYLAFTSETRGLAEQKLFMSDIPRWIKEQPLLAASPVWQSGLSLEYDVRDVLGFYDGITAPESLMQQAERQREATDDTIHVQLTSMAWRSRSGVGGNLEDWRKTLKDTLPEEGPAYLDLAESGVNESISAWVGGVATKIVADNGWRTCPAVALVVYALEAGYDVEIIEPEDIEADVEHEVSKKSVKQRRVDRVASAGRVESWEEVEELKKLEPTPELSARIARGSAELQLHVTDGDLDEDGNMPEDMAKEVQSGELVKRSKLASWLWVDHENLQGKRHGRMDECVLKRLADITAAKAGLDPFNPTKPGRHVLRSADEAVDMMKAIQEVVGGKTREANRVLSLGGLPALLNDKERKAADNKDLGSWFSGWMGAWGYVSTRVQEKGVKQRRYRWSMKPSYAIFGKRIADDKNGVWGNLGKLPQTDTESPASPVVDGFSEADPRGDSTICSSERSASRKPATDPLARASKGGLPGVKKGRKKTSRDTLADIGSEGSSRREMGEALREIRQDRIGAIPTTPRSEWTAQQRIDSLLVMSGFAQPGGVRFEGLELSANDGEYAKQSAA</sequence>
<keyword evidence="4" id="KW-1185">Reference proteome</keyword>
<reference evidence="3 4" key="1">
    <citation type="submission" date="2019-12" db="EMBL/GenBank/DDBJ databases">
        <title>Draft genome sequencing of Halomonas alimentaria DSM 15356.</title>
        <authorList>
            <person name="Pandiyan K."/>
            <person name="Kushwaha P."/>
            <person name="Gowdham M."/>
            <person name="Chakdar H."/>
            <person name="Singh A."/>
            <person name="Kumar M."/>
            <person name="Saxena A.K."/>
        </authorList>
    </citation>
    <scope>NUCLEOTIDE SEQUENCE [LARGE SCALE GENOMIC DNA]</scope>
    <source>
        <strain evidence="3 4">DSM 15356</strain>
    </source>
</reference>
<evidence type="ECO:0000313" key="4">
    <source>
        <dbReference type="Proteomes" id="UP000487929"/>
    </source>
</evidence>
<gene>
    <name evidence="3" type="ORF">GRB96_11360</name>
</gene>
<protein>
    <recommendedName>
        <fullName evidence="2">RepB-like DNA primase domain-containing protein</fullName>
    </recommendedName>
</protein>
<dbReference type="Pfam" id="PF16793">
    <property type="entry name" value="RepB_primase"/>
    <property type="match status" value="1"/>
</dbReference>